<dbReference type="STRING" id="76193.A0A0N1IPV6"/>
<dbReference type="OrthoDB" id="10059102at2759"/>
<dbReference type="CDD" id="cd00190">
    <property type="entry name" value="Tryp_SPc"/>
    <property type="match status" value="1"/>
</dbReference>
<evidence type="ECO:0000256" key="5">
    <source>
        <dbReference type="ARBA" id="ARBA00023157"/>
    </source>
</evidence>
<protein>
    <submittedName>
        <fullName evidence="8">Trypsin CFT-1</fullName>
    </submittedName>
</protein>
<evidence type="ECO:0000256" key="1">
    <source>
        <dbReference type="ARBA" id="ARBA00007664"/>
    </source>
</evidence>
<dbReference type="Pfam" id="PF00089">
    <property type="entry name" value="Trypsin"/>
    <property type="match status" value="1"/>
</dbReference>
<organism evidence="8 9">
    <name type="scientific">Papilio machaon</name>
    <name type="common">Old World swallowtail butterfly</name>
    <dbReference type="NCBI Taxonomy" id="76193"/>
    <lineage>
        <taxon>Eukaryota</taxon>
        <taxon>Metazoa</taxon>
        <taxon>Ecdysozoa</taxon>
        <taxon>Arthropoda</taxon>
        <taxon>Hexapoda</taxon>
        <taxon>Insecta</taxon>
        <taxon>Pterygota</taxon>
        <taxon>Neoptera</taxon>
        <taxon>Endopterygota</taxon>
        <taxon>Lepidoptera</taxon>
        <taxon>Glossata</taxon>
        <taxon>Ditrysia</taxon>
        <taxon>Papilionoidea</taxon>
        <taxon>Papilionidae</taxon>
        <taxon>Papilioninae</taxon>
        <taxon>Papilio</taxon>
    </lineage>
</organism>
<dbReference type="EMBL" id="KQ460226">
    <property type="protein sequence ID" value="KPJ16477.1"/>
    <property type="molecule type" value="Genomic_DNA"/>
</dbReference>
<dbReference type="GO" id="GO:0004252">
    <property type="term" value="F:serine-type endopeptidase activity"/>
    <property type="evidence" value="ECO:0007669"/>
    <property type="project" value="InterPro"/>
</dbReference>
<dbReference type="PRINTS" id="PR00722">
    <property type="entry name" value="CHYMOTRYPSIN"/>
</dbReference>
<dbReference type="Gene3D" id="2.40.10.10">
    <property type="entry name" value="Trypsin-like serine proteases"/>
    <property type="match status" value="1"/>
</dbReference>
<dbReference type="PANTHER" id="PTHR24276:SF91">
    <property type="entry name" value="AT26814P-RELATED"/>
    <property type="match status" value="1"/>
</dbReference>
<accession>A0A0N1IPV6</accession>
<evidence type="ECO:0000313" key="9">
    <source>
        <dbReference type="Proteomes" id="UP000053240"/>
    </source>
</evidence>
<dbReference type="FunCoup" id="A0A0N1IPV6">
    <property type="interactions" value="79"/>
</dbReference>
<proteinExistence type="inferred from homology"/>
<dbReference type="PROSITE" id="PS50240">
    <property type="entry name" value="TRYPSIN_DOM"/>
    <property type="match status" value="1"/>
</dbReference>
<dbReference type="InterPro" id="IPR050430">
    <property type="entry name" value="Peptidase_S1"/>
</dbReference>
<feature type="signal peptide" evidence="6">
    <location>
        <begin position="1"/>
        <end position="17"/>
    </location>
</feature>
<dbReference type="InterPro" id="IPR001254">
    <property type="entry name" value="Trypsin_dom"/>
</dbReference>
<evidence type="ECO:0000259" key="7">
    <source>
        <dbReference type="PROSITE" id="PS50240"/>
    </source>
</evidence>
<dbReference type="InterPro" id="IPR043504">
    <property type="entry name" value="Peptidase_S1_PA_chymotrypsin"/>
</dbReference>
<evidence type="ECO:0000256" key="6">
    <source>
        <dbReference type="SAM" id="SignalP"/>
    </source>
</evidence>
<dbReference type="PANTHER" id="PTHR24276">
    <property type="entry name" value="POLYSERASE-RELATED"/>
    <property type="match status" value="1"/>
</dbReference>
<gene>
    <name evidence="8" type="ORF">RR48_05556</name>
</gene>
<dbReference type="KEGG" id="pmac:106709272"/>
<keyword evidence="9" id="KW-1185">Reference proteome</keyword>
<keyword evidence="5" id="KW-1015">Disulfide bond</keyword>
<dbReference type="AlphaFoldDB" id="A0A0N1IPV6"/>
<dbReference type="PROSITE" id="PS00134">
    <property type="entry name" value="TRYPSIN_HIS"/>
    <property type="match status" value="1"/>
</dbReference>
<dbReference type="InParanoid" id="A0A0N1IPV6"/>
<keyword evidence="3" id="KW-0378">Hydrolase</keyword>
<evidence type="ECO:0000256" key="4">
    <source>
        <dbReference type="ARBA" id="ARBA00022825"/>
    </source>
</evidence>
<dbReference type="InterPro" id="IPR009003">
    <property type="entry name" value="Peptidase_S1_PA"/>
</dbReference>
<dbReference type="SUPFAM" id="SSF50494">
    <property type="entry name" value="Trypsin-like serine proteases"/>
    <property type="match status" value="1"/>
</dbReference>
<keyword evidence="6" id="KW-0732">Signal</keyword>
<keyword evidence="4" id="KW-0720">Serine protease</keyword>
<dbReference type="SMART" id="SM00020">
    <property type="entry name" value="Tryp_SPc"/>
    <property type="match status" value="1"/>
</dbReference>
<evidence type="ECO:0000313" key="8">
    <source>
        <dbReference type="EMBL" id="KPJ16477.1"/>
    </source>
</evidence>
<evidence type="ECO:0000256" key="2">
    <source>
        <dbReference type="ARBA" id="ARBA00022670"/>
    </source>
</evidence>
<dbReference type="InterPro" id="IPR018114">
    <property type="entry name" value="TRYPSIN_HIS"/>
</dbReference>
<comment type="similarity">
    <text evidence="1">Belongs to the peptidase S1 family.</text>
</comment>
<sequence>MRALVTLFAVGIVAVAGNKVIHPIVGGVETSIVNHPYTASLLYSADLAAYVQSCVGAILNSRTVLSAAHCFYGDAAYSWRIRVGSDFANSGGTVSMTFRILNYPDFNPFYYEGDLSLLQSSSAFIFSDRIRPASIAGPNYNVGDNQPLLAIGWGKSSANATVTERLRQIQVNHINLTTCRNIYRVLAMYPSEVMLCSGWLDTYRGKECQGTTGGPLLHNNVIVGVTSWGEQCVLNHYPGISTRISNYTSWIQANV</sequence>
<reference evidence="8 9" key="1">
    <citation type="journal article" date="2015" name="Nat. Commun.">
        <title>Outbred genome sequencing and CRISPR/Cas9 gene editing in butterflies.</title>
        <authorList>
            <person name="Li X."/>
            <person name="Fan D."/>
            <person name="Zhang W."/>
            <person name="Liu G."/>
            <person name="Zhang L."/>
            <person name="Zhao L."/>
            <person name="Fang X."/>
            <person name="Chen L."/>
            <person name="Dong Y."/>
            <person name="Chen Y."/>
            <person name="Ding Y."/>
            <person name="Zhao R."/>
            <person name="Feng M."/>
            <person name="Zhu Y."/>
            <person name="Feng Y."/>
            <person name="Jiang X."/>
            <person name="Zhu D."/>
            <person name="Xiang H."/>
            <person name="Feng X."/>
            <person name="Li S."/>
            <person name="Wang J."/>
            <person name="Zhang G."/>
            <person name="Kronforst M.R."/>
            <person name="Wang W."/>
        </authorList>
    </citation>
    <scope>NUCLEOTIDE SEQUENCE [LARGE SCALE GENOMIC DNA]</scope>
    <source>
        <strain evidence="8">Ya'a_city_454_Pm</strain>
        <tissue evidence="8">Whole body</tissue>
    </source>
</reference>
<feature type="domain" description="Peptidase S1" evidence="7">
    <location>
        <begin position="24"/>
        <end position="255"/>
    </location>
</feature>
<evidence type="ECO:0000256" key="3">
    <source>
        <dbReference type="ARBA" id="ARBA00022801"/>
    </source>
</evidence>
<dbReference type="Proteomes" id="UP000053240">
    <property type="component" value="Unassembled WGS sequence"/>
</dbReference>
<keyword evidence="2" id="KW-0645">Protease</keyword>
<dbReference type="InterPro" id="IPR001314">
    <property type="entry name" value="Peptidase_S1A"/>
</dbReference>
<name>A0A0N1IPV6_PAPMA</name>
<feature type="chain" id="PRO_5005874106" evidence="6">
    <location>
        <begin position="18"/>
        <end position="255"/>
    </location>
</feature>
<dbReference type="GO" id="GO:0006508">
    <property type="term" value="P:proteolysis"/>
    <property type="evidence" value="ECO:0007669"/>
    <property type="project" value="UniProtKB-KW"/>
</dbReference>